<dbReference type="AlphaFoldDB" id="A0A7U2I7Y7"/>
<sequence length="122" mass="13400">MFRCLACCGSKRGTNSDPCVGAMQEVTAHSSGIFVWVLSRAVRSYCSEREISKDCCSKSKFSKRYCDVCSPHLGKQSCLKGCVAAYTGPVRSSCKSTKIQHCGNAARQYVAQRLSGFQRMVH</sequence>
<reference evidence="2" key="1">
    <citation type="journal article" date="2021" name="BMC Genomics">
        <title>Chromosome-level genome assembly and manually-curated proteome of model necrotroph Parastagonospora nodorum Sn15 reveals a genome-wide trove of candidate effector homologs, and redundancy of virulence-related functions within an accessory chromosome.</title>
        <authorList>
            <person name="Bertazzoni S."/>
            <person name="Jones D.A.B."/>
            <person name="Phan H.T."/>
            <person name="Tan K.-C."/>
            <person name="Hane J.K."/>
        </authorList>
    </citation>
    <scope>NUCLEOTIDE SEQUENCE [LARGE SCALE GENOMIC DNA]</scope>
    <source>
        <strain evidence="2">SN15 / ATCC MYA-4574 / FGSC 10173)</strain>
    </source>
</reference>
<dbReference type="VEuPathDB" id="FungiDB:JI435_420280"/>
<dbReference type="Proteomes" id="UP000663193">
    <property type="component" value="Chromosome 16"/>
</dbReference>
<dbReference type="EMBL" id="CP069038">
    <property type="protein sequence ID" value="QRD03787.1"/>
    <property type="molecule type" value="Genomic_DNA"/>
</dbReference>
<keyword evidence="2" id="KW-1185">Reference proteome</keyword>
<evidence type="ECO:0000313" key="2">
    <source>
        <dbReference type="Proteomes" id="UP000663193"/>
    </source>
</evidence>
<proteinExistence type="predicted"/>
<protein>
    <submittedName>
        <fullName evidence="1">Uncharacterized protein</fullName>
    </submittedName>
</protein>
<accession>A0A7U2I7Y7</accession>
<gene>
    <name evidence="1" type="ORF">JI435_420280</name>
</gene>
<evidence type="ECO:0000313" key="1">
    <source>
        <dbReference type="EMBL" id="QRD03787.1"/>
    </source>
</evidence>
<organism evidence="1 2">
    <name type="scientific">Phaeosphaeria nodorum (strain SN15 / ATCC MYA-4574 / FGSC 10173)</name>
    <name type="common">Glume blotch fungus</name>
    <name type="synonym">Parastagonospora nodorum</name>
    <dbReference type="NCBI Taxonomy" id="321614"/>
    <lineage>
        <taxon>Eukaryota</taxon>
        <taxon>Fungi</taxon>
        <taxon>Dikarya</taxon>
        <taxon>Ascomycota</taxon>
        <taxon>Pezizomycotina</taxon>
        <taxon>Dothideomycetes</taxon>
        <taxon>Pleosporomycetidae</taxon>
        <taxon>Pleosporales</taxon>
        <taxon>Pleosporineae</taxon>
        <taxon>Phaeosphaeriaceae</taxon>
        <taxon>Parastagonospora</taxon>
    </lineage>
</organism>
<name>A0A7U2I7Y7_PHANO</name>